<feature type="compositionally biased region" description="Basic and acidic residues" evidence="1">
    <location>
        <begin position="58"/>
        <end position="69"/>
    </location>
</feature>
<feature type="compositionally biased region" description="Acidic residues" evidence="1">
    <location>
        <begin position="38"/>
        <end position="55"/>
    </location>
</feature>
<dbReference type="EMBL" id="KB446538">
    <property type="protein sequence ID" value="EME45107.1"/>
    <property type="molecule type" value="Genomic_DNA"/>
</dbReference>
<proteinExistence type="predicted"/>
<reference evidence="2 3" key="2">
    <citation type="journal article" date="2012" name="PLoS Pathog.">
        <title>Diverse lifestyles and strategies of plant pathogenesis encoded in the genomes of eighteen Dothideomycetes fungi.</title>
        <authorList>
            <person name="Ohm R.A."/>
            <person name="Feau N."/>
            <person name="Henrissat B."/>
            <person name="Schoch C.L."/>
            <person name="Horwitz B.A."/>
            <person name="Barry K.W."/>
            <person name="Condon B.J."/>
            <person name="Copeland A.C."/>
            <person name="Dhillon B."/>
            <person name="Glaser F."/>
            <person name="Hesse C.N."/>
            <person name="Kosti I."/>
            <person name="LaButti K."/>
            <person name="Lindquist E.A."/>
            <person name="Lucas S."/>
            <person name="Salamov A.A."/>
            <person name="Bradshaw R.E."/>
            <person name="Ciuffetti L."/>
            <person name="Hamelin R.C."/>
            <person name="Kema G.H.J."/>
            <person name="Lawrence C."/>
            <person name="Scott J.A."/>
            <person name="Spatafora J.W."/>
            <person name="Turgeon B.G."/>
            <person name="de Wit P.J.G.M."/>
            <person name="Zhong S."/>
            <person name="Goodwin S.B."/>
            <person name="Grigoriev I.V."/>
        </authorList>
    </citation>
    <scope>NUCLEOTIDE SEQUENCE [LARGE SCALE GENOMIC DNA]</scope>
    <source>
        <strain evidence="3">NZE10 / CBS 128990</strain>
    </source>
</reference>
<feature type="region of interest" description="Disordered" evidence="1">
    <location>
        <begin position="1"/>
        <end position="71"/>
    </location>
</feature>
<sequence length="146" mass="15989">MNELSVDSVEAEVVTEEEPTATASTGESQTLHWNDLQNDAETESSSDEDEEEEGMAPESDHENIEEHAQGRMQYYVVEKAKAPVHTIPVVTPELEHPTAVAKECLEEDEVVVTDGTFNKGARVVVPEAEDHFDKIGKRTGAIVAKA</sequence>
<keyword evidence="3" id="KW-1185">Reference proteome</keyword>
<dbReference type="OMA" id="EHAQGRM"/>
<organism evidence="2 3">
    <name type="scientific">Dothistroma septosporum (strain NZE10 / CBS 128990)</name>
    <name type="common">Red band needle blight fungus</name>
    <name type="synonym">Mycosphaerella pini</name>
    <dbReference type="NCBI Taxonomy" id="675120"/>
    <lineage>
        <taxon>Eukaryota</taxon>
        <taxon>Fungi</taxon>
        <taxon>Dikarya</taxon>
        <taxon>Ascomycota</taxon>
        <taxon>Pezizomycotina</taxon>
        <taxon>Dothideomycetes</taxon>
        <taxon>Dothideomycetidae</taxon>
        <taxon>Mycosphaerellales</taxon>
        <taxon>Mycosphaerellaceae</taxon>
        <taxon>Dothistroma</taxon>
    </lineage>
</organism>
<reference evidence="3" key="1">
    <citation type="journal article" date="2012" name="PLoS Genet.">
        <title>The genomes of the fungal plant pathogens Cladosporium fulvum and Dothistroma septosporum reveal adaptation to different hosts and lifestyles but also signatures of common ancestry.</title>
        <authorList>
            <person name="de Wit P.J.G.M."/>
            <person name="van der Burgt A."/>
            <person name="Oekmen B."/>
            <person name="Stergiopoulos I."/>
            <person name="Abd-Elsalam K.A."/>
            <person name="Aerts A.L."/>
            <person name="Bahkali A.H."/>
            <person name="Beenen H.G."/>
            <person name="Chettri P."/>
            <person name="Cox M.P."/>
            <person name="Datema E."/>
            <person name="de Vries R.P."/>
            <person name="Dhillon B."/>
            <person name="Ganley A.R."/>
            <person name="Griffiths S.A."/>
            <person name="Guo Y."/>
            <person name="Hamelin R.C."/>
            <person name="Henrissat B."/>
            <person name="Kabir M.S."/>
            <person name="Jashni M.K."/>
            <person name="Kema G."/>
            <person name="Klaubauf S."/>
            <person name="Lapidus A."/>
            <person name="Levasseur A."/>
            <person name="Lindquist E."/>
            <person name="Mehrabi R."/>
            <person name="Ohm R.A."/>
            <person name="Owen T.J."/>
            <person name="Salamov A."/>
            <person name="Schwelm A."/>
            <person name="Schijlen E."/>
            <person name="Sun H."/>
            <person name="van den Burg H.A."/>
            <person name="van Ham R.C.H.J."/>
            <person name="Zhang S."/>
            <person name="Goodwin S.B."/>
            <person name="Grigoriev I.V."/>
            <person name="Collemare J."/>
            <person name="Bradshaw R.E."/>
        </authorList>
    </citation>
    <scope>NUCLEOTIDE SEQUENCE [LARGE SCALE GENOMIC DNA]</scope>
    <source>
        <strain evidence="3">NZE10 / CBS 128990</strain>
    </source>
</reference>
<evidence type="ECO:0000313" key="2">
    <source>
        <dbReference type="EMBL" id="EME45107.1"/>
    </source>
</evidence>
<evidence type="ECO:0000313" key="3">
    <source>
        <dbReference type="Proteomes" id="UP000016933"/>
    </source>
</evidence>
<dbReference type="HOGENOM" id="CLU_1777388_0_0_1"/>
<dbReference type="OrthoDB" id="1108038at2759"/>
<gene>
    <name evidence="2" type="ORF">DOTSEDRAFT_79219</name>
</gene>
<dbReference type="AlphaFoldDB" id="N1PNX7"/>
<accession>N1PNX7</accession>
<name>N1PNX7_DOTSN</name>
<protein>
    <submittedName>
        <fullName evidence="2">Uncharacterized protein</fullName>
    </submittedName>
</protein>
<evidence type="ECO:0000256" key="1">
    <source>
        <dbReference type="SAM" id="MobiDB-lite"/>
    </source>
</evidence>
<feature type="compositionally biased region" description="Acidic residues" evidence="1">
    <location>
        <begin position="9"/>
        <end position="19"/>
    </location>
</feature>
<dbReference type="Proteomes" id="UP000016933">
    <property type="component" value="Unassembled WGS sequence"/>
</dbReference>